<dbReference type="Proteomes" id="UP000541558">
    <property type="component" value="Unassembled WGS sequence"/>
</dbReference>
<feature type="compositionally biased region" description="Polar residues" evidence="11">
    <location>
        <begin position="715"/>
        <end position="725"/>
    </location>
</feature>
<dbReference type="PANTHER" id="PTHR31382:SF4">
    <property type="entry name" value="NA(+)_H(+) ANTIPORTER"/>
    <property type="match status" value="1"/>
</dbReference>
<reference evidence="14 15" key="1">
    <citation type="journal article" date="2020" name="ISME J.">
        <title>Uncovering the hidden diversity of litter-decomposition mechanisms in mushroom-forming fungi.</title>
        <authorList>
            <person name="Floudas D."/>
            <person name="Bentzer J."/>
            <person name="Ahren D."/>
            <person name="Johansson T."/>
            <person name="Persson P."/>
            <person name="Tunlid A."/>
        </authorList>
    </citation>
    <scope>NUCLEOTIDE SEQUENCE [LARGE SCALE GENOMIC DNA]</scope>
    <source>
        <strain evidence="14 15">CBS 175.51</strain>
    </source>
</reference>
<evidence type="ECO:0000256" key="12">
    <source>
        <dbReference type="SAM" id="Phobius"/>
    </source>
</evidence>
<dbReference type="GO" id="GO:0120029">
    <property type="term" value="P:proton export across plasma membrane"/>
    <property type="evidence" value="ECO:0007669"/>
    <property type="project" value="InterPro"/>
</dbReference>
<comment type="similarity">
    <text evidence="2">Belongs to the fungal Na(+)/H(+) exchanger family.</text>
</comment>
<dbReference type="EMBL" id="JAACJK010000063">
    <property type="protein sequence ID" value="KAF5335396.1"/>
    <property type="molecule type" value="Genomic_DNA"/>
</dbReference>
<dbReference type="Pfam" id="PF00999">
    <property type="entry name" value="Na_H_Exchanger"/>
    <property type="match status" value="1"/>
</dbReference>
<name>A0A8H5FFZ6_9AGAR</name>
<dbReference type="GO" id="GO:0015385">
    <property type="term" value="F:sodium:proton antiporter activity"/>
    <property type="evidence" value="ECO:0007669"/>
    <property type="project" value="InterPro"/>
</dbReference>
<feature type="compositionally biased region" description="Basic residues" evidence="11">
    <location>
        <begin position="670"/>
        <end position="680"/>
    </location>
</feature>
<feature type="domain" description="Cation/H+ exchanger transmembrane" evidence="13">
    <location>
        <begin position="27"/>
        <end position="436"/>
    </location>
</feature>
<feature type="transmembrane region" description="Helical" evidence="12">
    <location>
        <begin position="108"/>
        <end position="131"/>
    </location>
</feature>
<evidence type="ECO:0000256" key="10">
    <source>
        <dbReference type="ARBA" id="ARBA00023201"/>
    </source>
</evidence>
<evidence type="ECO:0000256" key="1">
    <source>
        <dbReference type="ARBA" id="ARBA00004141"/>
    </source>
</evidence>
<keyword evidence="15" id="KW-1185">Reference proteome</keyword>
<keyword evidence="8" id="KW-0406">Ion transport</keyword>
<accession>A0A8H5FFZ6</accession>
<comment type="subcellular location">
    <subcellularLocation>
        <location evidence="1">Membrane</location>
        <topology evidence="1">Multi-pass membrane protein</topology>
    </subcellularLocation>
</comment>
<dbReference type="GO" id="GO:0042391">
    <property type="term" value="P:regulation of membrane potential"/>
    <property type="evidence" value="ECO:0007669"/>
    <property type="project" value="InterPro"/>
</dbReference>
<dbReference type="GO" id="GO:0005886">
    <property type="term" value="C:plasma membrane"/>
    <property type="evidence" value="ECO:0007669"/>
    <property type="project" value="InterPro"/>
</dbReference>
<feature type="transmembrane region" description="Helical" evidence="12">
    <location>
        <begin position="12"/>
        <end position="32"/>
    </location>
</feature>
<dbReference type="AlphaFoldDB" id="A0A8H5FFZ6"/>
<feature type="transmembrane region" description="Helical" evidence="12">
    <location>
        <begin position="333"/>
        <end position="353"/>
    </location>
</feature>
<dbReference type="InterPro" id="IPR004712">
    <property type="entry name" value="Na+/H+_antiporter_fungi"/>
</dbReference>
<feature type="compositionally biased region" description="Basic and acidic residues" evidence="11">
    <location>
        <begin position="481"/>
        <end position="527"/>
    </location>
</feature>
<dbReference type="InterPro" id="IPR006153">
    <property type="entry name" value="Cation/H_exchanger_TM"/>
</dbReference>
<evidence type="ECO:0000256" key="2">
    <source>
        <dbReference type="ARBA" id="ARBA00005248"/>
    </source>
</evidence>
<dbReference type="GO" id="GO:0036376">
    <property type="term" value="P:sodium ion export across plasma membrane"/>
    <property type="evidence" value="ECO:0007669"/>
    <property type="project" value="InterPro"/>
</dbReference>
<gene>
    <name evidence="14" type="ORF">D9611_011704</name>
</gene>
<evidence type="ECO:0000313" key="14">
    <source>
        <dbReference type="EMBL" id="KAF5335396.1"/>
    </source>
</evidence>
<feature type="transmembrane region" description="Helical" evidence="12">
    <location>
        <begin position="72"/>
        <end position="96"/>
    </location>
</feature>
<feature type="compositionally biased region" description="Polar residues" evidence="11">
    <location>
        <begin position="657"/>
        <end position="669"/>
    </location>
</feature>
<evidence type="ECO:0000256" key="3">
    <source>
        <dbReference type="ARBA" id="ARBA00022448"/>
    </source>
</evidence>
<feature type="region of interest" description="Disordered" evidence="11">
    <location>
        <begin position="481"/>
        <end position="585"/>
    </location>
</feature>
<dbReference type="PANTHER" id="PTHR31382">
    <property type="entry name" value="NA(+)/H(+) ANTIPORTER"/>
    <property type="match status" value="1"/>
</dbReference>
<keyword evidence="3" id="KW-0813">Transport</keyword>
<feature type="region of interest" description="Disordered" evidence="11">
    <location>
        <begin position="621"/>
        <end position="871"/>
    </location>
</feature>
<evidence type="ECO:0000256" key="11">
    <source>
        <dbReference type="SAM" id="MobiDB-lite"/>
    </source>
</evidence>
<organism evidence="14 15">
    <name type="scientific">Ephemerocybe angulata</name>
    <dbReference type="NCBI Taxonomy" id="980116"/>
    <lineage>
        <taxon>Eukaryota</taxon>
        <taxon>Fungi</taxon>
        <taxon>Dikarya</taxon>
        <taxon>Basidiomycota</taxon>
        <taxon>Agaricomycotina</taxon>
        <taxon>Agaricomycetes</taxon>
        <taxon>Agaricomycetidae</taxon>
        <taxon>Agaricales</taxon>
        <taxon>Agaricineae</taxon>
        <taxon>Psathyrellaceae</taxon>
        <taxon>Ephemerocybe</taxon>
    </lineage>
</organism>
<protein>
    <recommendedName>
        <fullName evidence="13">Cation/H+ exchanger transmembrane domain-containing protein</fullName>
    </recommendedName>
</protein>
<feature type="transmembrane region" description="Helical" evidence="12">
    <location>
        <begin position="41"/>
        <end position="60"/>
    </location>
</feature>
<feature type="transmembrane region" description="Helical" evidence="12">
    <location>
        <begin position="210"/>
        <end position="237"/>
    </location>
</feature>
<dbReference type="GO" id="GO:0030007">
    <property type="term" value="P:intracellular potassium ion homeostasis"/>
    <property type="evidence" value="ECO:0007669"/>
    <property type="project" value="TreeGrafter"/>
</dbReference>
<keyword evidence="7" id="KW-0915">Sodium</keyword>
<evidence type="ECO:0000256" key="7">
    <source>
        <dbReference type="ARBA" id="ARBA00023053"/>
    </source>
</evidence>
<feature type="region of interest" description="Disordered" evidence="11">
    <location>
        <begin position="594"/>
        <end position="613"/>
    </location>
</feature>
<feature type="transmembrane region" description="Helical" evidence="12">
    <location>
        <begin position="298"/>
        <end position="321"/>
    </location>
</feature>
<dbReference type="OrthoDB" id="2190219at2759"/>
<keyword evidence="6 12" id="KW-1133">Transmembrane helix</keyword>
<comment type="caution">
    <text evidence="14">The sequence shown here is derived from an EMBL/GenBank/DDBJ whole genome shotgun (WGS) entry which is preliminary data.</text>
</comment>
<feature type="compositionally biased region" description="Basic and acidic residues" evidence="11">
    <location>
        <begin position="595"/>
        <end position="604"/>
    </location>
</feature>
<feature type="transmembrane region" description="Helical" evidence="12">
    <location>
        <begin position="373"/>
        <end position="393"/>
    </location>
</feature>
<keyword evidence="4" id="KW-0050">Antiport</keyword>
<keyword evidence="9 12" id="KW-0472">Membrane</keyword>
<feature type="transmembrane region" description="Helical" evidence="12">
    <location>
        <begin position="137"/>
        <end position="159"/>
    </location>
</feature>
<proteinExistence type="inferred from homology"/>
<keyword evidence="5 12" id="KW-0812">Transmembrane</keyword>
<evidence type="ECO:0000256" key="9">
    <source>
        <dbReference type="ARBA" id="ARBA00023136"/>
    </source>
</evidence>
<feature type="compositionally biased region" description="Basic and acidic residues" evidence="11">
    <location>
        <begin position="797"/>
        <end position="806"/>
    </location>
</feature>
<evidence type="ECO:0000259" key="13">
    <source>
        <dbReference type="Pfam" id="PF00999"/>
    </source>
</evidence>
<feature type="transmembrane region" description="Helical" evidence="12">
    <location>
        <begin position="180"/>
        <end position="198"/>
    </location>
</feature>
<evidence type="ECO:0000256" key="6">
    <source>
        <dbReference type="ARBA" id="ARBA00022989"/>
    </source>
</evidence>
<keyword evidence="10" id="KW-0739">Sodium transport</keyword>
<evidence type="ECO:0000256" key="8">
    <source>
        <dbReference type="ARBA" id="ARBA00023065"/>
    </source>
</evidence>
<dbReference type="FunFam" id="1.20.1530.20:FF:000015">
    <property type="entry name" value="Na(+)/H(+) antiporter 2"/>
    <property type="match status" value="1"/>
</dbReference>
<feature type="compositionally biased region" description="Polar residues" evidence="11">
    <location>
        <begin position="531"/>
        <end position="545"/>
    </location>
</feature>
<evidence type="ECO:0000256" key="4">
    <source>
        <dbReference type="ARBA" id="ARBA00022449"/>
    </source>
</evidence>
<sequence length="871" mass="96753">MAFYPFEVTIPHIIYACLGGFIVLFGMFSLFLREKLYISEACWAFLFGVIIGPYCADIFNPRSWSSPDNDEAINVITLEFTRVILAIGVFAIGVELPKAYMRRHWKSLFFLLVPVMTWGWLVSAAFIYALIPGLNFLTSLAVAACLTPTDPILAAAVIGGKWADKHVPAHIRHLLAAESGCNDGAAFPFLFLALYLLLDHPNTGVAIRDWFLLLWLYQVVLGVVVGAAIGLAFRYLMKFCERMDLIDRHSYVAQYVSMALFTIGVCTLLGSDDLLAAFACGTAFAWDGFFNRQTEESVFSSVIDLLFNIAAFVYVGAWMPFNKFQAPELTITVWRLIVIAILVLLFRRLPIMIACYKWIPDIKNFREAVFSGHFGPVGIGAIFISTLALEIIHRAHKTPENSSNYQQIRMLEETLQPIVAFMVLTSITIHGLSIPSFSLGRRVHSVGRTLSRITTAQSGLQPEWTHSARLVTRGDEKIVINRDRPEMDLERGSDSEKTKEGSGRVSIELKEQESEGGGERLDIRVDGNEVMTPQSTREVQFSTAETPRRQSGGPGQIVEFDYVDQQLQKQLTPPPKAYTPPRRQWSDIEVETPGEVERHQRGDEVDNEEVVSEWKEGNELVIERKRGPQSDPEVTVVPNPEAGPSTVQELGHKLSREFSNVSDTIQQARQKGKSIRRRFSQRSSGASGRPQHIRMSPSTLEKGKQREAPSPTPPSQGEGSGSTPMPSIMVTPNDDEDDGWASEGSVTSASKSEEGKHRSRGARIGGHIKNVMTGRRRRGSSVRGREAHQVQQGDVEMEQRGRDRSTSRGAGAGRLTPRAGTETPPIGIRQGRGLMPHMPHSGLSTREASPARSVRFTPQSGPRPPRPEYQS</sequence>
<evidence type="ECO:0000313" key="15">
    <source>
        <dbReference type="Proteomes" id="UP000541558"/>
    </source>
</evidence>
<evidence type="ECO:0000256" key="5">
    <source>
        <dbReference type="ARBA" id="ARBA00022692"/>
    </source>
</evidence>